<protein>
    <submittedName>
        <fullName evidence="2">Ubiquitin carboxyl-terminal hydrolase</fullName>
    </submittedName>
</protein>
<name>A0A2R6S0L2_ACTCC</name>
<accession>A0A2R6S0L2</accession>
<evidence type="ECO:0000313" key="3">
    <source>
        <dbReference type="Proteomes" id="UP000241394"/>
    </source>
</evidence>
<evidence type="ECO:0000256" key="1">
    <source>
        <dbReference type="SAM" id="Coils"/>
    </source>
</evidence>
<keyword evidence="1" id="KW-0175">Coiled coil</keyword>
<gene>
    <name evidence="2" type="ORF">CEY00_Acc00411</name>
</gene>
<dbReference type="Proteomes" id="UP000241394">
    <property type="component" value="Chromosome LG1"/>
</dbReference>
<dbReference type="InParanoid" id="A0A2R6S0L2"/>
<dbReference type="GO" id="GO:0016787">
    <property type="term" value="F:hydrolase activity"/>
    <property type="evidence" value="ECO:0007669"/>
    <property type="project" value="UniProtKB-KW"/>
</dbReference>
<evidence type="ECO:0000313" key="2">
    <source>
        <dbReference type="EMBL" id="PSS35797.1"/>
    </source>
</evidence>
<organism evidence="2 3">
    <name type="scientific">Actinidia chinensis var. chinensis</name>
    <name type="common">Chinese soft-hair kiwi</name>
    <dbReference type="NCBI Taxonomy" id="1590841"/>
    <lineage>
        <taxon>Eukaryota</taxon>
        <taxon>Viridiplantae</taxon>
        <taxon>Streptophyta</taxon>
        <taxon>Embryophyta</taxon>
        <taxon>Tracheophyta</taxon>
        <taxon>Spermatophyta</taxon>
        <taxon>Magnoliopsida</taxon>
        <taxon>eudicotyledons</taxon>
        <taxon>Gunneridae</taxon>
        <taxon>Pentapetalae</taxon>
        <taxon>asterids</taxon>
        <taxon>Ericales</taxon>
        <taxon>Actinidiaceae</taxon>
        <taxon>Actinidia</taxon>
    </lineage>
</organism>
<proteinExistence type="predicted"/>
<feature type="coiled-coil region" evidence="1">
    <location>
        <begin position="79"/>
        <end position="106"/>
    </location>
</feature>
<reference evidence="3" key="2">
    <citation type="journal article" date="2018" name="BMC Genomics">
        <title>A manually annotated Actinidia chinensis var. chinensis (kiwifruit) genome highlights the challenges associated with draft genomes and gene prediction in plants.</title>
        <authorList>
            <person name="Pilkington S.M."/>
            <person name="Crowhurst R."/>
            <person name="Hilario E."/>
            <person name="Nardozza S."/>
            <person name="Fraser L."/>
            <person name="Peng Y."/>
            <person name="Gunaseelan K."/>
            <person name="Simpson R."/>
            <person name="Tahir J."/>
            <person name="Deroles S.C."/>
            <person name="Templeton K."/>
            <person name="Luo Z."/>
            <person name="Davy M."/>
            <person name="Cheng C."/>
            <person name="McNeilage M."/>
            <person name="Scaglione D."/>
            <person name="Liu Y."/>
            <person name="Zhang Q."/>
            <person name="Datson P."/>
            <person name="De Silva N."/>
            <person name="Gardiner S.E."/>
            <person name="Bassett H."/>
            <person name="Chagne D."/>
            <person name="McCallum J."/>
            <person name="Dzierzon H."/>
            <person name="Deng C."/>
            <person name="Wang Y.Y."/>
            <person name="Barron L."/>
            <person name="Manako K."/>
            <person name="Bowen J."/>
            <person name="Foster T.M."/>
            <person name="Erridge Z.A."/>
            <person name="Tiffin H."/>
            <person name="Waite C.N."/>
            <person name="Davies K.M."/>
            <person name="Grierson E.P."/>
            <person name="Laing W.A."/>
            <person name="Kirk R."/>
            <person name="Chen X."/>
            <person name="Wood M."/>
            <person name="Montefiori M."/>
            <person name="Brummell D.A."/>
            <person name="Schwinn K.E."/>
            <person name="Catanach A."/>
            <person name="Fullerton C."/>
            <person name="Li D."/>
            <person name="Meiyalaghan S."/>
            <person name="Nieuwenhuizen N."/>
            <person name="Read N."/>
            <person name="Prakash R."/>
            <person name="Hunter D."/>
            <person name="Zhang H."/>
            <person name="McKenzie M."/>
            <person name="Knabel M."/>
            <person name="Harris A."/>
            <person name="Allan A.C."/>
            <person name="Gleave A."/>
            <person name="Chen A."/>
            <person name="Janssen B.J."/>
            <person name="Plunkett B."/>
            <person name="Ampomah-Dwamena C."/>
            <person name="Voogd C."/>
            <person name="Leif D."/>
            <person name="Lafferty D."/>
            <person name="Souleyre E.J.F."/>
            <person name="Varkonyi-Gasic E."/>
            <person name="Gambi F."/>
            <person name="Hanley J."/>
            <person name="Yao J.L."/>
            <person name="Cheung J."/>
            <person name="David K.M."/>
            <person name="Warren B."/>
            <person name="Marsh K."/>
            <person name="Snowden K.C."/>
            <person name="Lin-Wang K."/>
            <person name="Brian L."/>
            <person name="Martinez-Sanchez M."/>
            <person name="Wang M."/>
            <person name="Ileperuma N."/>
            <person name="Macnee N."/>
            <person name="Campin R."/>
            <person name="McAtee P."/>
            <person name="Drummond R.S.M."/>
            <person name="Espley R.V."/>
            <person name="Ireland H.S."/>
            <person name="Wu R."/>
            <person name="Atkinson R.G."/>
            <person name="Karunairetnam S."/>
            <person name="Bulley S."/>
            <person name="Chunkath S."/>
            <person name="Hanley Z."/>
            <person name="Storey R."/>
            <person name="Thrimawithana A.H."/>
            <person name="Thomson S."/>
            <person name="David C."/>
            <person name="Testolin R."/>
            <person name="Huang H."/>
            <person name="Hellens R.P."/>
            <person name="Schaffer R.J."/>
        </authorList>
    </citation>
    <scope>NUCLEOTIDE SEQUENCE [LARGE SCALE GENOMIC DNA]</scope>
    <source>
        <strain evidence="3">cv. Red5</strain>
    </source>
</reference>
<dbReference type="Gramene" id="PSS35797">
    <property type="protein sequence ID" value="PSS35797"/>
    <property type="gene ID" value="CEY00_Acc00411"/>
</dbReference>
<comment type="caution">
    <text evidence="2">The sequence shown here is derived from an EMBL/GenBank/DDBJ whole genome shotgun (WGS) entry which is preliminary data.</text>
</comment>
<sequence length="156" mass="18006">MYGGTMHKKLPLSSKIINCAYFDFGDWAVVKHSIWRMTIARRGEAQWATSETLQDYLQNGKILHQDSTMPLRRQRNIERVDVQAELNELRQSKQTLQQMMTELLHRILTPDNLSRQSSVRDLDFEDHSTTSAPVSESALVNPWSMDRLACALENTD</sequence>
<reference evidence="2 3" key="1">
    <citation type="submission" date="2017-07" db="EMBL/GenBank/DDBJ databases">
        <title>An improved, manually edited Actinidia chinensis var. chinensis (kiwifruit) genome highlights the challenges associated with draft genomes and gene prediction in plants.</title>
        <authorList>
            <person name="Pilkington S."/>
            <person name="Crowhurst R."/>
            <person name="Hilario E."/>
            <person name="Nardozza S."/>
            <person name="Fraser L."/>
            <person name="Peng Y."/>
            <person name="Gunaseelan K."/>
            <person name="Simpson R."/>
            <person name="Tahir J."/>
            <person name="Deroles S."/>
            <person name="Templeton K."/>
            <person name="Luo Z."/>
            <person name="Davy M."/>
            <person name="Cheng C."/>
            <person name="Mcneilage M."/>
            <person name="Scaglione D."/>
            <person name="Liu Y."/>
            <person name="Zhang Q."/>
            <person name="Datson P."/>
            <person name="De Silva N."/>
            <person name="Gardiner S."/>
            <person name="Bassett H."/>
            <person name="Chagne D."/>
            <person name="Mccallum J."/>
            <person name="Dzierzon H."/>
            <person name="Deng C."/>
            <person name="Wang Y.-Y."/>
            <person name="Barron N."/>
            <person name="Manako K."/>
            <person name="Bowen J."/>
            <person name="Foster T."/>
            <person name="Erridge Z."/>
            <person name="Tiffin H."/>
            <person name="Waite C."/>
            <person name="Davies K."/>
            <person name="Grierson E."/>
            <person name="Laing W."/>
            <person name="Kirk R."/>
            <person name="Chen X."/>
            <person name="Wood M."/>
            <person name="Montefiori M."/>
            <person name="Brummell D."/>
            <person name="Schwinn K."/>
            <person name="Catanach A."/>
            <person name="Fullerton C."/>
            <person name="Li D."/>
            <person name="Meiyalaghan S."/>
            <person name="Nieuwenhuizen N."/>
            <person name="Read N."/>
            <person name="Prakash R."/>
            <person name="Hunter D."/>
            <person name="Zhang H."/>
            <person name="Mckenzie M."/>
            <person name="Knabel M."/>
            <person name="Harris A."/>
            <person name="Allan A."/>
            <person name="Chen A."/>
            <person name="Janssen B."/>
            <person name="Plunkett B."/>
            <person name="Dwamena C."/>
            <person name="Voogd C."/>
            <person name="Leif D."/>
            <person name="Lafferty D."/>
            <person name="Souleyre E."/>
            <person name="Varkonyi-Gasic E."/>
            <person name="Gambi F."/>
            <person name="Hanley J."/>
            <person name="Yao J.-L."/>
            <person name="Cheung J."/>
            <person name="David K."/>
            <person name="Warren B."/>
            <person name="Marsh K."/>
            <person name="Snowden K."/>
            <person name="Lin-Wang K."/>
            <person name="Brian L."/>
            <person name="Martinez-Sanchez M."/>
            <person name="Wang M."/>
            <person name="Ileperuma N."/>
            <person name="Macnee N."/>
            <person name="Campin R."/>
            <person name="Mcatee P."/>
            <person name="Drummond R."/>
            <person name="Espley R."/>
            <person name="Ireland H."/>
            <person name="Wu R."/>
            <person name="Atkinson R."/>
            <person name="Karunairetnam S."/>
            <person name="Bulley S."/>
            <person name="Chunkath S."/>
            <person name="Hanley Z."/>
            <person name="Storey R."/>
            <person name="Thrimawithana A."/>
            <person name="Thomson S."/>
            <person name="David C."/>
            <person name="Testolin R."/>
        </authorList>
    </citation>
    <scope>NUCLEOTIDE SEQUENCE [LARGE SCALE GENOMIC DNA]</scope>
    <source>
        <strain evidence="3">cv. Red5</strain>
        <tissue evidence="2">Young leaf</tissue>
    </source>
</reference>
<keyword evidence="3" id="KW-1185">Reference proteome</keyword>
<keyword evidence="2" id="KW-0378">Hydrolase</keyword>
<dbReference type="EMBL" id="NKQK01000001">
    <property type="protein sequence ID" value="PSS35797.1"/>
    <property type="molecule type" value="Genomic_DNA"/>
</dbReference>
<dbReference type="OrthoDB" id="1934635at2759"/>
<dbReference type="AlphaFoldDB" id="A0A2R6S0L2"/>